<evidence type="ECO:0000256" key="2">
    <source>
        <dbReference type="ARBA" id="ARBA00012438"/>
    </source>
</evidence>
<dbReference type="EC" id="2.7.13.3" evidence="2"/>
<evidence type="ECO:0000256" key="3">
    <source>
        <dbReference type="ARBA" id="ARBA00022553"/>
    </source>
</evidence>
<dbReference type="InterPro" id="IPR011006">
    <property type="entry name" value="CheY-like_superfamily"/>
</dbReference>
<dbReference type="Pfam" id="PF02518">
    <property type="entry name" value="HATPase_c"/>
    <property type="match status" value="1"/>
</dbReference>
<dbReference type="NCBIfam" id="TIGR00229">
    <property type="entry name" value="sensory_box"/>
    <property type="match status" value="1"/>
</dbReference>
<protein>
    <recommendedName>
        <fullName evidence="2">histidine kinase</fullName>
        <ecNumber evidence="2">2.7.13.3</ecNumber>
    </recommendedName>
</protein>
<dbReference type="NCBIfam" id="NF010076">
    <property type="entry name" value="PRK13557.1"/>
    <property type="match status" value="1"/>
</dbReference>
<evidence type="ECO:0000313" key="9">
    <source>
        <dbReference type="EMBL" id="GGY47244.1"/>
    </source>
</evidence>
<dbReference type="InterPro" id="IPR004358">
    <property type="entry name" value="Sig_transdc_His_kin-like_C"/>
</dbReference>
<dbReference type="PROSITE" id="PS50113">
    <property type="entry name" value="PAC"/>
    <property type="match status" value="1"/>
</dbReference>
<sequence>MTIGRQKDDASVPTEQQADGQVIGKLACGELEGNAVSTLGNPGVRHWQATYLENADLDNRGNIFFAAVEMTRMPMLITDPNQPDDPIVFVNGAFLDLTQYQENQVLGRNCRLLQGPDTDPRTVAEVREALAEQRAVAVDILNYKADGTPFWNALFIGPIFDKAGKLLYFFASQMDITQRRIHEQSYLQAQKMEAIGQLTAGLAHDFNNLLQVVNGNLELAQRMIDAKPQALQAIGRAQRAAMKGGALTQQLLTFARKQRLEPRRINLNALVLEFSEMLVRTLGQEVQLQLDLRPGLPPCVLDPTHLEMALLNVLINARDAMRGGGIVTVGTSVLADARRLAVHHLAPGQYVVICVVDQGSGMTPDVLRRATEPFFTTKGPGTGLGLAMVHGFVQQSHGRLDIESKPGVGTTVRMIFPVADQPQVAPAAAPDRHTGNAGGKARILLVEDNDDVRELGRTMLEAHGYAVLTAASGEEALRLLAGQDGNEHGEHGDFGLLFSDVIMPGGMTGLQLAEEVRRRRPGLPILLATGYMEQLPDARSPAFPVLPKPYKESELLSRIADALAGHGARPHPASV</sequence>
<dbReference type="SUPFAM" id="SSF55785">
    <property type="entry name" value="PYP-like sensor domain (PAS domain)"/>
    <property type="match status" value="1"/>
</dbReference>
<evidence type="ECO:0000259" key="6">
    <source>
        <dbReference type="PROSITE" id="PS50110"/>
    </source>
</evidence>
<dbReference type="InterPro" id="IPR001610">
    <property type="entry name" value="PAC"/>
</dbReference>
<dbReference type="Gene3D" id="1.10.287.130">
    <property type="match status" value="1"/>
</dbReference>
<dbReference type="Gene3D" id="3.30.450.20">
    <property type="entry name" value="PAS domain"/>
    <property type="match status" value="1"/>
</dbReference>
<feature type="domain" description="PAC" evidence="8">
    <location>
        <begin position="134"/>
        <end position="188"/>
    </location>
</feature>
<keyword evidence="9" id="KW-0418">Kinase</keyword>
<dbReference type="AlphaFoldDB" id="A0A411WWF6"/>
<feature type="domain" description="Response regulatory" evidence="6">
    <location>
        <begin position="442"/>
        <end position="563"/>
    </location>
</feature>
<dbReference type="SUPFAM" id="SSF55874">
    <property type="entry name" value="ATPase domain of HSP90 chaperone/DNA topoisomerase II/histidine kinase"/>
    <property type="match status" value="1"/>
</dbReference>
<dbReference type="PROSITE" id="PS50112">
    <property type="entry name" value="PAS"/>
    <property type="match status" value="1"/>
</dbReference>
<dbReference type="Proteomes" id="UP000292307">
    <property type="component" value="Chromosome"/>
</dbReference>
<comment type="catalytic activity">
    <reaction evidence="1">
        <text>ATP + protein L-histidine = ADP + protein N-phospho-L-histidine.</text>
        <dbReference type="EC" id="2.7.13.3"/>
    </reaction>
</comment>
<dbReference type="InterPro" id="IPR036097">
    <property type="entry name" value="HisK_dim/P_sf"/>
</dbReference>
<dbReference type="GO" id="GO:0000155">
    <property type="term" value="F:phosphorelay sensor kinase activity"/>
    <property type="evidence" value="ECO:0007669"/>
    <property type="project" value="InterPro"/>
</dbReference>
<name>A0A411WWF6_9BURK</name>
<keyword evidence="9" id="KW-0808">Transferase</keyword>
<evidence type="ECO:0000256" key="4">
    <source>
        <dbReference type="PROSITE-ProRule" id="PRU00169"/>
    </source>
</evidence>
<dbReference type="SUPFAM" id="SSF52172">
    <property type="entry name" value="CheY-like"/>
    <property type="match status" value="1"/>
</dbReference>
<evidence type="ECO:0000259" key="7">
    <source>
        <dbReference type="PROSITE" id="PS50112"/>
    </source>
</evidence>
<dbReference type="SUPFAM" id="SSF47384">
    <property type="entry name" value="Homodimeric domain of signal transducing histidine kinase"/>
    <property type="match status" value="1"/>
</dbReference>
<feature type="domain" description="Histidine kinase" evidence="5">
    <location>
        <begin position="201"/>
        <end position="420"/>
    </location>
</feature>
<dbReference type="SMART" id="SM00448">
    <property type="entry name" value="REC"/>
    <property type="match status" value="1"/>
</dbReference>
<dbReference type="Proteomes" id="UP000628442">
    <property type="component" value="Unassembled WGS sequence"/>
</dbReference>
<dbReference type="RefSeq" id="WP_131145115.1">
    <property type="nucleotide sequence ID" value="NZ_BMWV01000007.1"/>
</dbReference>
<dbReference type="Gene3D" id="3.40.50.2300">
    <property type="match status" value="1"/>
</dbReference>
<dbReference type="PRINTS" id="PR00344">
    <property type="entry name" value="BCTRLSENSOR"/>
</dbReference>
<gene>
    <name evidence="9" type="primary">fixL</name>
    <name evidence="10" type="ORF">EYF70_09120</name>
    <name evidence="9" type="ORF">GCM10007387_31510</name>
</gene>
<dbReference type="InterPro" id="IPR001789">
    <property type="entry name" value="Sig_transdc_resp-reg_receiver"/>
</dbReference>
<evidence type="ECO:0000313" key="10">
    <source>
        <dbReference type="EMBL" id="QBI00989.1"/>
    </source>
</evidence>
<proteinExistence type="predicted"/>
<evidence type="ECO:0000259" key="5">
    <source>
        <dbReference type="PROSITE" id="PS50109"/>
    </source>
</evidence>
<dbReference type="CDD" id="cd00130">
    <property type="entry name" value="PAS"/>
    <property type="match status" value="1"/>
</dbReference>
<organism evidence="9 12">
    <name type="scientific">Pseudoduganella albidiflava</name>
    <dbReference type="NCBI Taxonomy" id="321983"/>
    <lineage>
        <taxon>Bacteria</taxon>
        <taxon>Pseudomonadati</taxon>
        <taxon>Pseudomonadota</taxon>
        <taxon>Betaproteobacteria</taxon>
        <taxon>Burkholderiales</taxon>
        <taxon>Oxalobacteraceae</taxon>
        <taxon>Telluria group</taxon>
        <taxon>Pseudoduganella</taxon>
    </lineage>
</organism>
<dbReference type="PROSITE" id="PS50109">
    <property type="entry name" value="HIS_KIN"/>
    <property type="match status" value="1"/>
</dbReference>
<dbReference type="PANTHER" id="PTHR43065:SF42">
    <property type="entry name" value="TWO-COMPONENT SENSOR PPRA"/>
    <property type="match status" value="1"/>
</dbReference>
<dbReference type="InterPro" id="IPR005467">
    <property type="entry name" value="His_kinase_dom"/>
</dbReference>
<dbReference type="CDD" id="cd00082">
    <property type="entry name" value="HisKA"/>
    <property type="match status" value="1"/>
</dbReference>
<feature type="modified residue" description="4-aspartylphosphate" evidence="4">
    <location>
        <position position="500"/>
    </location>
</feature>
<accession>A0A411WWF6</accession>
<dbReference type="Pfam" id="PF13426">
    <property type="entry name" value="PAS_9"/>
    <property type="match status" value="1"/>
</dbReference>
<dbReference type="SMART" id="SM00086">
    <property type="entry name" value="PAC"/>
    <property type="match status" value="1"/>
</dbReference>
<dbReference type="InterPro" id="IPR000700">
    <property type="entry name" value="PAS-assoc_C"/>
</dbReference>
<keyword evidence="11" id="KW-1185">Reference proteome</keyword>
<dbReference type="PANTHER" id="PTHR43065">
    <property type="entry name" value="SENSOR HISTIDINE KINASE"/>
    <property type="match status" value="1"/>
</dbReference>
<dbReference type="SMART" id="SM00388">
    <property type="entry name" value="HisKA"/>
    <property type="match status" value="1"/>
</dbReference>
<keyword evidence="3 4" id="KW-0597">Phosphoprotein</keyword>
<evidence type="ECO:0000313" key="11">
    <source>
        <dbReference type="Proteomes" id="UP000292307"/>
    </source>
</evidence>
<reference evidence="9" key="1">
    <citation type="journal article" date="2014" name="Int. J. Syst. Evol. Microbiol.">
        <title>Complete genome sequence of Corynebacterium casei LMG S-19264T (=DSM 44701T), isolated from a smear-ripened cheese.</title>
        <authorList>
            <consortium name="US DOE Joint Genome Institute (JGI-PGF)"/>
            <person name="Walter F."/>
            <person name="Albersmeier A."/>
            <person name="Kalinowski J."/>
            <person name="Ruckert C."/>
        </authorList>
    </citation>
    <scope>NUCLEOTIDE SEQUENCE</scope>
    <source>
        <strain evidence="9">KCTC 12343</strain>
    </source>
</reference>
<dbReference type="InterPro" id="IPR035965">
    <property type="entry name" value="PAS-like_dom_sf"/>
</dbReference>
<dbReference type="InterPro" id="IPR036890">
    <property type="entry name" value="HATPase_C_sf"/>
</dbReference>
<dbReference type="OrthoDB" id="9177042at2"/>
<dbReference type="PROSITE" id="PS50110">
    <property type="entry name" value="RESPONSE_REGULATORY"/>
    <property type="match status" value="1"/>
</dbReference>
<evidence type="ECO:0000313" key="12">
    <source>
        <dbReference type="Proteomes" id="UP000628442"/>
    </source>
</evidence>
<evidence type="ECO:0000259" key="8">
    <source>
        <dbReference type="PROSITE" id="PS50113"/>
    </source>
</evidence>
<dbReference type="Pfam" id="PF00072">
    <property type="entry name" value="Response_reg"/>
    <property type="match status" value="1"/>
</dbReference>
<dbReference type="Pfam" id="PF00512">
    <property type="entry name" value="HisKA"/>
    <property type="match status" value="1"/>
</dbReference>
<dbReference type="InterPro" id="IPR000014">
    <property type="entry name" value="PAS"/>
</dbReference>
<dbReference type="InterPro" id="IPR003661">
    <property type="entry name" value="HisK_dim/P_dom"/>
</dbReference>
<dbReference type="SMART" id="SM00387">
    <property type="entry name" value="HATPase_c"/>
    <property type="match status" value="1"/>
</dbReference>
<feature type="domain" description="PAS" evidence="7">
    <location>
        <begin position="60"/>
        <end position="133"/>
    </location>
</feature>
<dbReference type="InterPro" id="IPR003594">
    <property type="entry name" value="HATPase_dom"/>
</dbReference>
<reference evidence="10 11" key="2">
    <citation type="submission" date="2019-02" db="EMBL/GenBank/DDBJ databases">
        <title>Draft Genome Sequences of Six Type Strains of the Genus Massilia.</title>
        <authorList>
            <person name="Miess H."/>
            <person name="Frediansyhah A."/>
            <person name="Gross H."/>
        </authorList>
    </citation>
    <scope>NUCLEOTIDE SEQUENCE [LARGE SCALE GENOMIC DNA]</scope>
    <source>
        <strain evidence="10 11">DSM 17472</strain>
    </source>
</reference>
<dbReference type="EMBL" id="BMWV01000007">
    <property type="protein sequence ID" value="GGY47244.1"/>
    <property type="molecule type" value="Genomic_DNA"/>
</dbReference>
<evidence type="ECO:0000256" key="1">
    <source>
        <dbReference type="ARBA" id="ARBA00000085"/>
    </source>
</evidence>
<dbReference type="Gene3D" id="3.30.565.10">
    <property type="entry name" value="Histidine kinase-like ATPase, C-terminal domain"/>
    <property type="match status" value="1"/>
</dbReference>
<reference evidence="9" key="3">
    <citation type="submission" date="2022-12" db="EMBL/GenBank/DDBJ databases">
        <authorList>
            <person name="Sun Q."/>
            <person name="Kim S."/>
        </authorList>
    </citation>
    <scope>NUCLEOTIDE SEQUENCE</scope>
    <source>
        <strain evidence="9">KCTC 12343</strain>
    </source>
</reference>
<dbReference type="EMBL" id="CP036401">
    <property type="protein sequence ID" value="QBI00989.1"/>
    <property type="molecule type" value="Genomic_DNA"/>
</dbReference>